<evidence type="ECO:0000256" key="1">
    <source>
        <dbReference type="SAM" id="MobiDB-lite"/>
    </source>
</evidence>
<name>A0A5J5F1H5_9PEZI</name>
<feature type="transmembrane region" description="Helical" evidence="2">
    <location>
        <begin position="19"/>
        <end position="38"/>
    </location>
</feature>
<keyword evidence="2" id="KW-0472">Membrane</keyword>
<comment type="caution">
    <text evidence="3">The sequence shown here is derived from an EMBL/GenBank/DDBJ whole genome shotgun (WGS) entry which is preliminary data.</text>
</comment>
<reference evidence="3 4" key="1">
    <citation type="submission" date="2019-09" db="EMBL/GenBank/DDBJ databases">
        <title>Draft genome of the ectomycorrhizal ascomycete Sphaerosporella brunnea.</title>
        <authorList>
            <consortium name="DOE Joint Genome Institute"/>
            <person name="Benucci G.M."/>
            <person name="Marozzi G."/>
            <person name="Antonielli L."/>
            <person name="Sanchez S."/>
            <person name="Marco P."/>
            <person name="Wang X."/>
            <person name="Falini L.B."/>
            <person name="Barry K."/>
            <person name="Haridas S."/>
            <person name="Lipzen A."/>
            <person name="Labutti K."/>
            <person name="Grigoriev I.V."/>
            <person name="Murat C."/>
            <person name="Martin F."/>
            <person name="Albertini E."/>
            <person name="Donnini D."/>
            <person name="Bonito G."/>
        </authorList>
    </citation>
    <scope>NUCLEOTIDE SEQUENCE [LARGE SCALE GENOMIC DNA]</scope>
    <source>
        <strain evidence="3 4">Sb_GMNB300</strain>
    </source>
</reference>
<evidence type="ECO:0000313" key="3">
    <source>
        <dbReference type="EMBL" id="KAA8909532.1"/>
    </source>
</evidence>
<keyword evidence="2" id="KW-1133">Transmembrane helix</keyword>
<keyword evidence="4" id="KW-1185">Reference proteome</keyword>
<dbReference type="InParanoid" id="A0A5J5F1H5"/>
<evidence type="ECO:0000256" key="2">
    <source>
        <dbReference type="SAM" id="Phobius"/>
    </source>
</evidence>
<dbReference type="EMBL" id="VXIS01000056">
    <property type="protein sequence ID" value="KAA8909532.1"/>
    <property type="molecule type" value="Genomic_DNA"/>
</dbReference>
<protein>
    <submittedName>
        <fullName evidence="3">Uncharacterized protein</fullName>
    </submittedName>
</protein>
<dbReference type="AlphaFoldDB" id="A0A5J5F1H5"/>
<dbReference type="Proteomes" id="UP000326924">
    <property type="component" value="Unassembled WGS sequence"/>
</dbReference>
<gene>
    <name evidence="3" type="ORF">FN846DRAFT_942025</name>
</gene>
<proteinExistence type="predicted"/>
<keyword evidence="2" id="KW-0812">Transmembrane</keyword>
<organism evidence="3 4">
    <name type="scientific">Sphaerosporella brunnea</name>
    <dbReference type="NCBI Taxonomy" id="1250544"/>
    <lineage>
        <taxon>Eukaryota</taxon>
        <taxon>Fungi</taxon>
        <taxon>Dikarya</taxon>
        <taxon>Ascomycota</taxon>
        <taxon>Pezizomycotina</taxon>
        <taxon>Pezizomycetes</taxon>
        <taxon>Pezizales</taxon>
        <taxon>Pyronemataceae</taxon>
        <taxon>Sphaerosporella</taxon>
    </lineage>
</organism>
<evidence type="ECO:0000313" key="4">
    <source>
        <dbReference type="Proteomes" id="UP000326924"/>
    </source>
</evidence>
<accession>A0A5J5F1H5</accession>
<sequence length="177" mass="18909">MHGLGVGGTHGTPTPCTTLLVSCAVLRFFISLGLGFACRRKVSDPFSSKTTYKQTVENRVVRSGGSLGWSSASKRANPPRPQQSQSAVCHGDDRPEKNAGGLLVSSTSRSTASERLHNSTANFCTPCDSITNPWPRAALFSHRSLASKDILVSALRCSTLPIAIVLAHRVLEYTLSP</sequence>
<feature type="region of interest" description="Disordered" evidence="1">
    <location>
        <begin position="64"/>
        <end position="105"/>
    </location>
</feature>